<accession>A0A552U7H8</accession>
<dbReference type="RefSeq" id="WP_144237378.1">
    <property type="nucleotide sequence ID" value="NZ_VJWA01000002.1"/>
</dbReference>
<comment type="caution">
    <text evidence="3">The sequence shown here is derived from an EMBL/GenBank/DDBJ whole genome shotgun (WGS) entry which is preliminary data.</text>
</comment>
<reference evidence="3 4" key="1">
    <citation type="submission" date="2019-07" db="EMBL/GenBank/DDBJ databases">
        <title>Novel species isolated from glacier.</title>
        <authorList>
            <person name="Liu Q."/>
            <person name="Xin Y.-H."/>
        </authorList>
    </citation>
    <scope>NUCLEOTIDE SEQUENCE [LARGE SCALE GENOMIC DNA]</scope>
    <source>
        <strain evidence="3 4">LB1R16</strain>
    </source>
</reference>
<dbReference type="Proteomes" id="UP000317894">
    <property type="component" value="Unassembled WGS sequence"/>
</dbReference>
<feature type="chain" id="PRO_5022067628" evidence="2">
    <location>
        <begin position="21"/>
        <end position="82"/>
    </location>
</feature>
<proteinExistence type="predicted"/>
<evidence type="ECO:0000313" key="4">
    <source>
        <dbReference type="Proteomes" id="UP000317894"/>
    </source>
</evidence>
<dbReference type="EMBL" id="VJWA01000002">
    <property type="protein sequence ID" value="TRW14172.1"/>
    <property type="molecule type" value="Genomic_DNA"/>
</dbReference>
<evidence type="ECO:0000256" key="2">
    <source>
        <dbReference type="SAM" id="SignalP"/>
    </source>
</evidence>
<keyword evidence="2" id="KW-0732">Signal</keyword>
<feature type="signal peptide" evidence="2">
    <location>
        <begin position="1"/>
        <end position="20"/>
    </location>
</feature>
<organism evidence="3 4">
    <name type="scientific">Glacieibacterium frigidum</name>
    <dbReference type="NCBI Taxonomy" id="2593303"/>
    <lineage>
        <taxon>Bacteria</taxon>
        <taxon>Pseudomonadati</taxon>
        <taxon>Pseudomonadota</taxon>
        <taxon>Alphaproteobacteria</taxon>
        <taxon>Sphingomonadales</taxon>
        <taxon>Sphingosinicellaceae</taxon>
        <taxon>Glacieibacterium</taxon>
    </lineage>
</organism>
<sequence>MSLRLVIGLTLLATGGSAAAQGGRVNTINEQVRYERQDKTAIYRDRLRRAEQARERSAAAARKRAAEAERETSQTPQQARQR</sequence>
<evidence type="ECO:0000256" key="1">
    <source>
        <dbReference type="SAM" id="MobiDB-lite"/>
    </source>
</evidence>
<dbReference type="AlphaFoldDB" id="A0A552U7H8"/>
<evidence type="ECO:0000313" key="3">
    <source>
        <dbReference type="EMBL" id="TRW14172.1"/>
    </source>
</evidence>
<gene>
    <name evidence="3" type="ORF">FMM06_10635</name>
</gene>
<feature type="region of interest" description="Disordered" evidence="1">
    <location>
        <begin position="45"/>
        <end position="82"/>
    </location>
</feature>
<keyword evidence="4" id="KW-1185">Reference proteome</keyword>
<feature type="compositionally biased region" description="Basic and acidic residues" evidence="1">
    <location>
        <begin position="45"/>
        <end position="57"/>
    </location>
</feature>
<feature type="compositionally biased region" description="Polar residues" evidence="1">
    <location>
        <begin position="73"/>
        <end position="82"/>
    </location>
</feature>
<name>A0A552U7H8_9SPHN</name>
<protein>
    <submittedName>
        <fullName evidence="3">Uncharacterized protein</fullName>
    </submittedName>
</protein>